<evidence type="ECO:0000256" key="2">
    <source>
        <dbReference type="ARBA" id="ARBA00022692"/>
    </source>
</evidence>
<gene>
    <name evidence="6" type="ORF">LMG3328_01951</name>
</gene>
<reference evidence="6 7" key="1">
    <citation type="submission" date="2020-04" db="EMBL/GenBank/DDBJ databases">
        <authorList>
            <person name="De Canck E."/>
        </authorList>
    </citation>
    <scope>NUCLEOTIDE SEQUENCE [LARGE SCALE GENOMIC DNA]</scope>
    <source>
        <strain evidence="6 7">LMG 3328</strain>
    </source>
</reference>
<evidence type="ECO:0000313" key="7">
    <source>
        <dbReference type="Proteomes" id="UP000494122"/>
    </source>
</evidence>
<evidence type="ECO:0000259" key="5">
    <source>
        <dbReference type="Pfam" id="PF04932"/>
    </source>
</evidence>
<dbReference type="Gene3D" id="2.60.120.260">
    <property type="entry name" value="Galactose-binding domain-like"/>
    <property type="match status" value="1"/>
</dbReference>
<proteinExistence type="predicted"/>
<sequence>MSPQNAIFGETGPAQDASAPLVADDVATRWRGRLLVLLALGLFTAASLPILPVWGDACRLFAIVVLVLHPRVPRWMGVVLGLALVGLMLLPMAHSHAGLLVRPLQYVADAVHYVMGYPLNLAPAVQLLIVDSVLFAGLGFLCWRDTRHNPMGRYVLIVLVLFGVWLFGNALWSLYDAVRELSTDAESASLLERSVSSVMAASAIWYAFILTAFLVMLLVKTERDRTLLLSTVGLAMVFQALIALVQMAVGDWAYILEFPDGLDYIRRVRGAYYYHGSLDLFLTIGLFVMVSLTANVRRKWLPVAGFAILACTLALNSTRALSVGICLGAVACLVCFWRVRASLYRPMIVALILVIPMFASLVFYDKAERKIEGDGTSVEILAQTNVARFDLAGGALKAIEKQPLSGYGPSCVIPLSGRVLGGERCTDSSHVLLVDAALMLGIPAPVLLFLFFAGIGGYCLWRVLFRRDPCGLYMVGVVGMVVMLGIATLFFPKERDWNLLMVFAILALAVCAPNGSVTTGERSILVNRWGRVGIALSAFASILWVVLTSPTYTMPLTDFLRARALMNAQHVPQVVYSNSGLLTAVGRFAFSVMGNWIPSIKNVSFRQLRDNGEALDLPTGSWVFWSGAHDSAYPNLVKSQRFNFYRPYGLAPSFNLPYGWEMVRSSSPAVSLLRVGSSPYVAPLGLDDVLCGKVRDDDVSLFGTPRDCAPHVPVNELSEWRRIAPFVTQLQFKLSDSQTEAEKRSRIQRQLTPVRHTGLEFDLIYQDGRSVHIDEDRSIPLAFGEGERLKAVDMTMRVNAPYVRLESGAVIAVGMNLARPDAITTVTAEGVKPAPVLGDEKATTSWVGRDGDQIVIDARRAKRAAPFLYEIMLPNYAKPDGKPPVSWVFEGSNDGQSWVDLDRRSRREDLTPGATEWYALRSTPGYDYYRFTLTGKSKSEPISVSGVKLYTEFSGNPDYE</sequence>
<accession>A0A2M9GU06</accession>
<evidence type="ECO:0000256" key="4">
    <source>
        <dbReference type="ARBA" id="ARBA00023136"/>
    </source>
</evidence>
<keyword evidence="2" id="KW-0812">Transmembrane</keyword>
<dbReference type="PANTHER" id="PTHR37422:SF13">
    <property type="entry name" value="LIPOPOLYSACCHARIDE BIOSYNTHESIS PROTEIN PA4999-RELATED"/>
    <property type="match status" value="1"/>
</dbReference>
<evidence type="ECO:0000313" key="6">
    <source>
        <dbReference type="EMBL" id="CAB3854516.1"/>
    </source>
</evidence>
<dbReference type="InterPro" id="IPR051533">
    <property type="entry name" value="WaaL-like"/>
</dbReference>
<dbReference type="EMBL" id="CADILE010000005">
    <property type="protein sequence ID" value="CAB3854516.1"/>
    <property type="molecule type" value="Genomic_DNA"/>
</dbReference>
<evidence type="ECO:0000256" key="3">
    <source>
        <dbReference type="ARBA" id="ARBA00022989"/>
    </source>
</evidence>
<dbReference type="RefSeq" id="WP_100508951.1">
    <property type="nucleotide sequence ID" value="NZ_CADILE010000005.1"/>
</dbReference>
<organism evidence="6 7">
    <name type="scientific">Achromobacter ruhlandii</name>
    <dbReference type="NCBI Taxonomy" id="72557"/>
    <lineage>
        <taxon>Bacteria</taxon>
        <taxon>Pseudomonadati</taxon>
        <taxon>Pseudomonadota</taxon>
        <taxon>Betaproteobacteria</taxon>
        <taxon>Burkholderiales</taxon>
        <taxon>Alcaligenaceae</taxon>
        <taxon>Achromobacter</taxon>
    </lineage>
</organism>
<keyword evidence="4" id="KW-0472">Membrane</keyword>
<evidence type="ECO:0000256" key="1">
    <source>
        <dbReference type="ARBA" id="ARBA00004141"/>
    </source>
</evidence>
<dbReference type="Pfam" id="PF04932">
    <property type="entry name" value="Wzy_C"/>
    <property type="match status" value="1"/>
</dbReference>
<dbReference type="Proteomes" id="UP000494122">
    <property type="component" value="Unassembled WGS sequence"/>
</dbReference>
<dbReference type="GO" id="GO:0016020">
    <property type="term" value="C:membrane"/>
    <property type="evidence" value="ECO:0007669"/>
    <property type="project" value="UniProtKB-SubCell"/>
</dbReference>
<dbReference type="PANTHER" id="PTHR37422">
    <property type="entry name" value="TEICHURONIC ACID BIOSYNTHESIS PROTEIN TUAE"/>
    <property type="match status" value="1"/>
</dbReference>
<name>A0A2M9GU06_9BURK</name>
<comment type="subcellular location">
    <subcellularLocation>
        <location evidence="1">Membrane</location>
        <topology evidence="1">Multi-pass membrane protein</topology>
    </subcellularLocation>
</comment>
<protein>
    <recommendedName>
        <fullName evidence="5">O-antigen ligase-related domain-containing protein</fullName>
    </recommendedName>
</protein>
<keyword evidence="3" id="KW-1133">Transmembrane helix</keyword>
<dbReference type="AlphaFoldDB" id="A0A2M9GU06"/>
<feature type="domain" description="O-antigen ligase-related" evidence="5">
    <location>
        <begin position="305"/>
        <end position="448"/>
    </location>
</feature>
<dbReference type="InterPro" id="IPR007016">
    <property type="entry name" value="O-antigen_ligase-rel_domated"/>
</dbReference>